<dbReference type="Proteomes" id="UP000036681">
    <property type="component" value="Unplaced"/>
</dbReference>
<evidence type="ECO:0000313" key="2">
    <source>
        <dbReference type="WBParaSite" id="ALUE_0000839001-mRNA-1"/>
    </source>
</evidence>
<name>A0A0M3HY55_ASCLU</name>
<sequence length="87" mass="10036">MKASFTKPDECIFPLHTRDRQNGQNDVCETSTRHLLVCYVCTVLARKRNPTHRWQPQEAVYTVIRVCFKPASITLLSQTVQLTSILM</sequence>
<keyword evidence="1" id="KW-1185">Reference proteome</keyword>
<proteinExistence type="predicted"/>
<organism evidence="1 2">
    <name type="scientific">Ascaris lumbricoides</name>
    <name type="common">Giant roundworm</name>
    <dbReference type="NCBI Taxonomy" id="6252"/>
    <lineage>
        <taxon>Eukaryota</taxon>
        <taxon>Metazoa</taxon>
        <taxon>Ecdysozoa</taxon>
        <taxon>Nematoda</taxon>
        <taxon>Chromadorea</taxon>
        <taxon>Rhabditida</taxon>
        <taxon>Spirurina</taxon>
        <taxon>Ascaridomorpha</taxon>
        <taxon>Ascaridoidea</taxon>
        <taxon>Ascarididae</taxon>
        <taxon>Ascaris</taxon>
    </lineage>
</organism>
<reference evidence="2" key="1">
    <citation type="submission" date="2017-02" db="UniProtKB">
        <authorList>
            <consortium name="WormBaseParasite"/>
        </authorList>
    </citation>
    <scope>IDENTIFICATION</scope>
</reference>
<evidence type="ECO:0000313" key="1">
    <source>
        <dbReference type="Proteomes" id="UP000036681"/>
    </source>
</evidence>
<accession>A0A0M3HY55</accession>
<dbReference type="WBParaSite" id="ALUE_0000839001-mRNA-1">
    <property type="protein sequence ID" value="ALUE_0000839001-mRNA-1"/>
    <property type="gene ID" value="ALUE_0000839001"/>
</dbReference>
<protein>
    <submittedName>
        <fullName evidence="2">Ovule protein</fullName>
    </submittedName>
</protein>
<dbReference type="AlphaFoldDB" id="A0A0M3HY55"/>